<dbReference type="AlphaFoldDB" id="A0A7S3DFU7"/>
<dbReference type="SUPFAM" id="SSF81901">
    <property type="entry name" value="HCP-like"/>
    <property type="match status" value="1"/>
</dbReference>
<evidence type="ECO:0000256" key="1">
    <source>
        <dbReference type="ARBA" id="ARBA00038101"/>
    </source>
</evidence>
<dbReference type="Pfam" id="PF08238">
    <property type="entry name" value="Sel1"/>
    <property type="match status" value="5"/>
</dbReference>
<comment type="similarity">
    <text evidence="1">Belongs to the sel-1 family.</text>
</comment>
<dbReference type="EMBL" id="HBIB01026488">
    <property type="protein sequence ID" value="CAE0254880.1"/>
    <property type="molecule type" value="Transcribed_RNA"/>
</dbReference>
<dbReference type="InterPro" id="IPR050767">
    <property type="entry name" value="Sel1_AlgK"/>
</dbReference>
<dbReference type="Gene3D" id="1.25.40.10">
    <property type="entry name" value="Tetratricopeptide repeat domain"/>
    <property type="match status" value="1"/>
</dbReference>
<sequence length="235" mass="25798">MRCSCDLQSVKARYETGDFTAGNMLHDYYRDGYYVKKNQEKAESIMIELASRGNLNSIGECYASGYGQYDKSDERAVEYYQKGVESCDAMAMINLSFCYRFGIAIGKDEKKSTGLLHQSLALGCTPAFHYAAFCHRDGITVKKDLTKAAALFTAAASEGWPPAIRELGVLYATGRGVQKDISLAVLLFKQAADIGVEEAVDDLFKLGIQYTPSKKVDEGEVEECGGKSGQGIVFY</sequence>
<dbReference type="PANTHER" id="PTHR11102:SF160">
    <property type="entry name" value="ERAD-ASSOCIATED E3 UBIQUITIN-PROTEIN LIGASE COMPONENT HRD3"/>
    <property type="match status" value="1"/>
</dbReference>
<dbReference type="PANTHER" id="PTHR11102">
    <property type="entry name" value="SEL-1-LIKE PROTEIN"/>
    <property type="match status" value="1"/>
</dbReference>
<name>A0A7S3DFU7_9EUKA</name>
<proteinExistence type="inferred from homology"/>
<gene>
    <name evidence="2" type="ORF">PBIL07802_LOCUS17129</name>
</gene>
<evidence type="ECO:0000313" key="2">
    <source>
        <dbReference type="EMBL" id="CAE0254880.1"/>
    </source>
</evidence>
<reference evidence="2" key="1">
    <citation type="submission" date="2021-01" db="EMBL/GenBank/DDBJ databases">
        <authorList>
            <person name="Corre E."/>
            <person name="Pelletier E."/>
            <person name="Niang G."/>
            <person name="Scheremetjew M."/>
            <person name="Finn R."/>
            <person name="Kale V."/>
            <person name="Holt S."/>
            <person name="Cochrane G."/>
            <person name="Meng A."/>
            <person name="Brown T."/>
            <person name="Cohen L."/>
        </authorList>
    </citation>
    <scope>NUCLEOTIDE SEQUENCE</scope>
    <source>
        <strain evidence="2">NIES-2562</strain>
    </source>
</reference>
<protein>
    <submittedName>
        <fullName evidence="2">Uncharacterized protein</fullName>
    </submittedName>
</protein>
<organism evidence="2">
    <name type="scientific">Palpitomonas bilix</name>
    <dbReference type="NCBI Taxonomy" id="652834"/>
    <lineage>
        <taxon>Eukaryota</taxon>
        <taxon>Eukaryota incertae sedis</taxon>
    </lineage>
</organism>
<dbReference type="SMART" id="SM00671">
    <property type="entry name" value="SEL1"/>
    <property type="match status" value="5"/>
</dbReference>
<dbReference type="InterPro" id="IPR011990">
    <property type="entry name" value="TPR-like_helical_dom_sf"/>
</dbReference>
<dbReference type="InterPro" id="IPR006597">
    <property type="entry name" value="Sel1-like"/>
</dbReference>
<accession>A0A7S3DFU7</accession>